<dbReference type="Proteomes" id="UP001140949">
    <property type="component" value="Unassembled WGS sequence"/>
</dbReference>
<dbReference type="EMBL" id="JANAVB010038416">
    <property type="protein sequence ID" value="KAJ6801115.1"/>
    <property type="molecule type" value="Genomic_DNA"/>
</dbReference>
<gene>
    <name evidence="1" type="ORF">M6B38_199790</name>
</gene>
<proteinExistence type="predicted"/>
<evidence type="ECO:0000313" key="2">
    <source>
        <dbReference type="Proteomes" id="UP001140949"/>
    </source>
</evidence>
<reference evidence="1" key="2">
    <citation type="submission" date="2023-04" db="EMBL/GenBank/DDBJ databases">
        <authorList>
            <person name="Bruccoleri R.E."/>
            <person name="Oakeley E.J."/>
            <person name="Faust A.-M."/>
            <person name="Dessus-Babus S."/>
            <person name="Altorfer M."/>
            <person name="Burckhardt D."/>
            <person name="Oertli M."/>
            <person name="Naumann U."/>
            <person name="Petersen F."/>
            <person name="Wong J."/>
        </authorList>
    </citation>
    <scope>NUCLEOTIDE SEQUENCE</scope>
    <source>
        <strain evidence="1">GSM-AAB239-AS_SAM_17_03QT</strain>
        <tissue evidence="1">Leaf</tissue>
    </source>
</reference>
<keyword evidence="2" id="KW-1185">Reference proteome</keyword>
<dbReference type="AlphaFoldDB" id="A0AAX6EAU4"/>
<reference evidence="1" key="1">
    <citation type="journal article" date="2023" name="GigaByte">
        <title>Genome assembly of the bearded iris, Iris pallida Lam.</title>
        <authorList>
            <person name="Bruccoleri R.E."/>
            <person name="Oakeley E.J."/>
            <person name="Faust A.M.E."/>
            <person name="Altorfer M."/>
            <person name="Dessus-Babus S."/>
            <person name="Burckhardt D."/>
            <person name="Oertli M."/>
            <person name="Naumann U."/>
            <person name="Petersen F."/>
            <person name="Wong J."/>
        </authorList>
    </citation>
    <scope>NUCLEOTIDE SEQUENCE</scope>
    <source>
        <strain evidence="1">GSM-AAB239-AS_SAM_17_03QT</strain>
    </source>
</reference>
<name>A0AAX6EAU4_IRIPA</name>
<organism evidence="1 2">
    <name type="scientific">Iris pallida</name>
    <name type="common">Sweet iris</name>
    <dbReference type="NCBI Taxonomy" id="29817"/>
    <lineage>
        <taxon>Eukaryota</taxon>
        <taxon>Viridiplantae</taxon>
        <taxon>Streptophyta</taxon>
        <taxon>Embryophyta</taxon>
        <taxon>Tracheophyta</taxon>
        <taxon>Spermatophyta</taxon>
        <taxon>Magnoliopsida</taxon>
        <taxon>Liliopsida</taxon>
        <taxon>Asparagales</taxon>
        <taxon>Iridaceae</taxon>
        <taxon>Iridoideae</taxon>
        <taxon>Irideae</taxon>
        <taxon>Iris</taxon>
    </lineage>
</organism>
<accession>A0AAX6EAU4</accession>
<evidence type="ECO:0000313" key="1">
    <source>
        <dbReference type="EMBL" id="KAJ6801115.1"/>
    </source>
</evidence>
<sequence>MSRSGRTMMRDGAGVDLLWERRWIWRQRAVAPHPSGGHAVRRLRGGRGSGAGKVVMLTRTQTRIGVQFVGYEI</sequence>
<protein>
    <submittedName>
        <fullName evidence="1">Mucin-2-like</fullName>
    </submittedName>
</protein>
<comment type="caution">
    <text evidence="1">The sequence shown here is derived from an EMBL/GenBank/DDBJ whole genome shotgun (WGS) entry which is preliminary data.</text>
</comment>